<proteinExistence type="predicted"/>
<evidence type="ECO:0000313" key="3">
    <source>
        <dbReference type="Proteomes" id="UP001301350"/>
    </source>
</evidence>
<keyword evidence="1" id="KW-1133">Transmembrane helix</keyword>
<protein>
    <submittedName>
        <fullName evidence="2">Uncharacterized protein</fullName>
    </submittedName>
</protein>
<reference evidence="2 3" key="1">
    <citation type="submission" date="2022-07" db="EMBL/GenBank/DDBJ databases">
        <title>Genome-wide signatures of adaptation to extreme environments.</title>
        <authorList>
            <person name="Cho C.H."/>
            <person name="Yoon H.S."/>
        </authorList>
    </citation>
    <scope>NUCLEOTIDE SEQUENCE [LARGE SCALE GENOMIC DNA]</scope>
    <source>
        <strain evidence="2 3">DBV 063 E5</strain>
    </source>
</reference>
<accession>A0AAV9J0N1</accession>
<comment type="caution">
    <text evidence="2">The sequence shown here is derived from an EMBL/GenBank/DDBJ whole genome shotgun (WGS) entry which is preliminary data.</text>
</comment>
<keyword evidence="1" id="KW-0472">Membrane</keyword>
<gene>
    <name evidence="2" type="ORF">CDCA_CDCA16G4162</name>
</gene>
<feature type="transmembrane region" description="Helical" evidence="1">
    <location>
        <begin position="39"/>
        <end position="56"/>
    </location>
</feature>
<dbReference type="AlphaFoldDB" id="A0AAV9J0N1"/>
<evidence type="ECO:0000313" key="2">
    <source>
        <dbReference type="EMBL" id="KAK4538137.1"/>
    </source>
</evidence>
<dbReference type="Proteomes" id="UP001301350">
    <property type="component" value="Unassembled WGS sequence"/>
</dbReference>
<sequence length="506" mass="56978">MRLGAAELRASALLDTRKPQPRPPGSGGWTRRRLRPRRVLYLLTLACFLGFLWIWSRPEWAARSWDGRWGRKPWRPDGAGRTRASISDAGQWIRQWQERPVHTSTDLLLYTDQSLYSTRQLWLGLQRLSESLARAVLLNKTLLLPACGRTSPDAQQHASGAVLQTPWTCLLEPLAHTSAIELPRVPRVNYRELQSRVPLSVDTEERASQEGTLFTAAVRRLGANRTSAPAFSPQEAAVAFTRHVFRPSTPVMRRYQQLVHAHGLPPLFLAVLYDDAHERQKVQPAERTRRRNVLDAARVHRQARTVNRQIRSYLATTYRLAQAAALRHALVVQQNIIGDVTRRGVLRDAGRAIAEHMNGVYVRQQAPAEVAMMNTALPPITLRAYLTPDAQDDAAVPDAVTLLAHLELLRRHAALIVGTFRSPLSRLVYELTTVVAADADDAVPFFYDMDADWYAPGADWQPARSTWGLDEHARRERLHDMLGEPIVLNSTVTEITTVVDDDRPAA</sequence>
<dbReference type="EMBL" id="JANCYW010000016">
    <property type="protein sequence ID" value="KAK4538137.1"/>
    <property type="molecule type" value="Genomic_DNA"/>
</dbReference>
<name>A0AAV9J0N1_CYACA</name>
<keyword evidence="1" id="KW-0812">Transmembrane</keyword>
<evidence type="ECO:0000256" key="1">
    <source>
        <dbReference type="SAM" id="Phobius"/>
    </source>
</evidence>
<keyword evidence="3" id="KW-1185">Reference proteome</keyword>
<organism evidence="2 3">
    <name type="scientific">Cyanidium caldarium</name>
    <name type="common">Red alga</name>
    <dbReference type="NCBI Taxonomy" id="2771"/>
    <lineage>
        <taxon>Eukaryota</taxon>
        <taxon>Rhodophyta</taxon>
        <taxon>Bangiophyceae</taxon>
        <taxon>Cyanidiales</taxon>
        <taxon>Cyanidiaceae</taxon>
        <taxon>Cyanidium</taxon>
    </lineage>
</organism>